<evidence type="ECO:0000313" key="3">
    <source>
        <dbReference type="Proteomes" id="UP001203338"/>
    </source>
</evidence>
<dbReference type="Proteomes" id="UP001203338">
    <property type="component" value="Unassembled WGS sequence"/>
</dbReference>
<accession>A0ABT0PAU9</accession>
<dbReference type="RefSeq" id="WP_249697334.1">
    <property type="nucleotide sequence ID" value="NZ_JAMFLX010000001.1"/>
</dbReference>
<evidence type="ECO:0000313" key="2">
    <source>
        <dbReference type="EMBL" id="MCL6268500.1"/>
    </source>
</evidence>
<dbReference type="EMBL" id="JAMFLX010000001">
    <property type="protein sequence ID" value="MCL6268500.1"/>
    <property type="molecule type" value="Genomic_DNA"/>
</dbReference>
<organism evidence="2 3">
    <name type="scientific">Parendozoicomonas callyspongiae</name>
    <dbReference type="NCBI Taxonomy" id="2942213"/>
    <lineage>
        <taxon>Bacteria</taxon>
        <taxon>Pseudomonadati</taxon>
        <taxon>Pseudomonadota</taxon>
        <taxon>Gammaproteobacteria</taxon>
        <taxon>Oceanospirillales</taxon>
        <taxon>Endozoicomonadaceae</taxon>
        <taxon>Parendozoicomonas</taxon>
    </lineage>
</organism>
<gene>
    <name evidence="2" type="ORF">M3P05_00855</name>
</gene>
<keyword evidence="1" id="KW-0732">Signal</keyword>
<proteinExistence type="predicted"/>
<sequence length="506" mass="56685">MTMGVHCALFRNKWYLLNAFILAAFLSLLASLTHADGGDTLSGKSESGPAAKGKVRFLSDPKKLDKKPLLADEDDEEDFETTAAEEWGGSWIRVGSTTYGAECAGEVGVTAASETAENQFYEITYSVEELNRIHPGHFMKTLLNYKVYSLNGDARHIRAEFLLFPKGVDSKYYRNKVLGLLHKTVEIKTDLKGGETQTQHTLAVFTPDSENMECFSAVLTQVHKKAKKSISNGVIASYEAQKFLNFGDSSDMKNFAGDSNEITYKLAISPQKKVTRVNPKPEAASEGASILVEMSSSDFHLHRLEEDNCGRYPPVLPWFEVGDQIIRVEFLPLSKTVKTYIRVPEGSERIRGIAASYGMGQSWQSLQYSRTREEEIADEVLKGMKSSFYQFLKSNTVTISWEQENGEEDCIIGKFGGRSTLFYHPTQSTVWSITYDSKITYKEFFSVLGAKTARFRIDVEPTTGTRKKTDGDKASLIESVQDEPVMVDALKRLTLKPFFNTTKTKY</sequence>
<feature type="chain" id="PRO_5047332244" evidence="1">
    <location>
        <begin position="36"/>
        <end position="506"/>
    </location>
</feature>
<protein>
    <submittedName>
        <fullName evidence="2">Uncharacterized protein</fullName>
    </submittedName>
</protein>
<name>A0ABT0PAU9_9GAMM</name>
<comment type="caution">
    <text evidence="2">The sequence shown here is derived from an EMBL/GenBank/DDBJ whole genome shotgun (WGS) entry which is preliminary data.</text>
</comment>
<keyword evidence="3" id="KW-1185">Reference proteome</keyword>
<evidence type="ECO:0000256" key="1">
    <source>
        <dbReference type="SAM" id="SignalP"/>
    </source>
</evidence>
<reference evidence="2 3" key="1">
    <citation type="submission" date="2022-05" db="EMBL/GenBank/DDBJ databases">
        <authorList>
            <person name="Park J.-S."/>
        </authorList>
    </citation>
    <scope>NUCLEOTIDE SEQUENCE [LARGE SCALE GENOMIC DNA]</scope>
    <source>
        <strain evidence="2 3">2012CJ34-2</strain>
    </source>
</reference>
<feature type="signal peptide" evidence="1">
    <location>
        <begin position="1"/>
        <end position="35"/>
    </location>
</feature>